<name>A0A0C9YHG2_9AGAM</name>
<feature type="non-terminal residue" evidence="6">
    <location>
        <position position="90"/>
    </location>
</feature>
<keyword evidence="2" id="KW-0547">Nucleotide-binding</keyword>
<gene>
    <name evidence="6" type="ORF">PISMIDRAFT_114029</name>
</gene>
<dbReference type="HOGENOM" id="CLU_159072_0_0_1"/>
<dbReference type="STRING" id="765257.A0A0C9YHG2"/>
<dbReference type="GO" id="GO:0042393">
    <property type="term" value="F:histone binding"/>
    <property type="evidence" value="ECO:0007669"/>
    <property type="project" value="TreeGrafter"/>
</dbReference>
<dbReference type="InterPro" id="IPR000330">
    <property type="entry name" value="SNF2_N"/>
</dbReference>
<dbReference type="PANTHER" id="PTHR45623">
    <property type="entry name" value="CHROMODOMAIN-HELICASE-DNA-BINDING PROTEIN 3-RELATED-RELATED"/>
    <property type="match status" value="1"/>
</dbReference>
<dbReference type="Gene3D" id="3.40.50.10810">
    <property type="entry name" value="Tandem AAA-ATPase domain"/>
    <property type="match status" value="1"/>
</dbReference>
<dbReference type="EMBL" id="KN833868">
    <property type="protein sequence ID" value="KIK16081.1"/>
    <property type="molecule type" value="Genomic_DNA"/>
</dbReference>
<reference evidence="7" key="2">
    <citation type="submission" date="2015-01" db="EMBL/GenBank/DDBJ databases">
        <title>Evolutionary Origins and Diversification of the Mycorrhizal Mutualists.</title>
        <authorList>
            <consortium name="DOE Joint Genome Institute"/>
            <consortium name="Mycorrhizal Genomics Consortium"/>
            <person name="Kohler A."/>
            <person name="Kuo A."/>
            <person name="Nagy L.G."/>
            <person name="Floudas D."/>
            <person name="Copeland A."/>
            <person name="Barry K.W."/>
            <person name="Cichocki N."/>
            <person name="Veneault-Fourrey C."/>
            <person name="LaButti K."/>
            <person name="Lindquist E.A."/>
            <person name="Lipzen A."/>
            <person name="Lundell T."/>
            <person name="Morin E."/>
            <person name="Murat C."/>
            <person name="Riley R."/>
            <person name="Ohm R."/>
            <person name="Sun H."/>
            <person name="Tunlid A."/>
            <person name="Henrissat B."/>
            <person name="Grigoriev I.V."/>
            <person name="Hibbett D.S."/>
            <person name="Martin F."/>
        </authorList>
    </citation>
    <scope>NUCLEOTIDE SEQUENCE [LARGE SCALE GENOMIC DNA]</scope>
    <source>
        <strain evidence="7">441</strain>
    </source>
</reference>
<dbReference type="OrthoDB" id="5857104at2759"/>
<dbReference type="GO" id="GO:0000785">
    <property type="term" value="C:chromatin"/>
    <property type="evidence" value="ECO:0007669"/>
    <property type="project" value="TreeGrafter"/>
</dbReference>
<accession>A0A0C9YHG2</accession>
<evidence type="ECO:0000256" key="3">
    <source>
        <dbReference type="ARBA" id="ARBA00022840"/>
    </source>
</evidence>
<evidence type="ECO:0000313" key="7">
    <source>
        <dbReference type="Proteomes" id="UP000054018"/>
    </source>
</evidence>
<dbReference type="AlphaFoldDB" id="A0A0C9YHG2"/>
<evidence type="ECO:0000313" key="6">
    <source>
        <dbReference type="EMBL" id="KIK16081.1"/>
    </source>
</evidence>
<sequence length="90" mass="10194">QLRGLNWLVSSHHNGLNGDNLGLGKTIQTISFLGAYLKHYRDISGPHLIVAPKSALQNWKQEFELWTPDYNVVVLTGTKEKRAELIVNRL</sequence>
<keyword evidence="3" id="KW-0067">ATP-binding</keyword>
<evidence type="ECO:0000256" key="4">
    <source>
        <dbReference type="ARBA" id="ARBA00023242"/>
    </source>
</evidence>
<evidence type="ECO:0000259" key="5">
    <source>
        <dbReference type="Pfam" id="PF00176"/>
    </source>
</evidence>
<feature type="domain" description="SNF2 N-terminal" evidence="5">
    <location>
        <begin position="1"/>
        <end position="82"/>
    </location>
</feature>
<dbReference type="InterPro" id="IPR027417">
    <property type="entry name" value="P-loop_NTPase"/>
</dbReference>
<keyword evidence="7" id="KW-1185">Reference proteome</keyword>
<protein>
    <recommendedName>
        <fullName evidence="5">SNF2 N-terminal domain-containing protein</fullName>
    </recommendedName>
</protein>
<dbReference type="Pfam" id="PF00176">
    <property type="entry name" value="SNF2-rel_dom"/>
    <property type="match status" value="1"/>
</dbReference>
<evidence type="ECO:0000256" key="2">
    <source>
        <dbReference type="ARBA" id="ARBA00022741"/>
    </source>
</evidence>
<proteinExistence type="predicted"/>
<dbReference type="PANTHER" id="PTHR45623:SF49">
    <property type="entry name" value="SWI_SNF-RELATED MATRIX-ASSOCIATED ACTIN-DEPENDENT REGULATOR OF CHROMATIN SUBFAMILY A MEMBER 5"/>
    <property type="match status" value="1"/>
</dbReference>
<dbReference type="GO" id="GO:0016887">
    <property type="term" value="F:ATP hydrolysis activity"/>
    <property type="evidence" value="ECO:0007669"/>
    <property type="project" value="TreeGrafter"/>
</dbReference>
<dbReference type="GO" id="GO:0003677">
    <property type="term" value="F:DNA binding"/>
    <property type="evidence" value="ECO:0007669"/>
    <property type="project" value="TreeGrafter"/>
</dbReference>
<keyword evidence="4" id="KW-0539">Nucleus</keyword>
<dbReference type="GO" id="GO:0140658">
    <property type="term" value="F:ATP-dependent chromatin remodeler activity"/>
    <property type="evidence" value="ECO:0007669"/>
    <property type="project" value="TreeGrafter"/>
</dbReference>
<dbReference type="GO" id="GO:0005524">
    <property type="term" value="F:ATP binding"/>
    <property type="evidence" value="ECO:0007669"/>
    <property type="project" value="InterPro"/>
</dbReference>
<dbReference type="Proteomes" id="UP000054018">
    <property type="component" value="Unassembled WGS sequence"/>
</dbReference>
<organism evidence="6 7">
    <name type="scientific">Pisolithus microcarpus 441</name>
    <dbReference type="NCBI Taxonomy" id="765257"/>
    <lineage>
        <taxon>Eukaryota</taxon>
        <taxon>Fungi</taxon>
        <taxon>Dikarya</taxon>
        <taxon>Basidiomycota</taxon>
        <taxon>Agaricomycotina</taxon>
        <taxon>Agaricomycetes</taxon>
        <taxon>Agaricomycetidae</taxon>
        <taxon>Boletales</taxon>
        <taxon>Sclerodermatineae</taxon>
        <taxon>Pisolithaceae</taxon>
        <taxon>Pisolithus</taxon>
    </lineage>
</organism>
<dbReference type="GO" id="GO:0005634">
    <property type="term" value="C:nucleus"/>
    <property type="evidence" value="ECO:0007669"/>
    <property type="project" value="UniProtKB-SubCell"/>
</dbReference>
<dbReference type="SUPFAM" id="SSF52540">
    <property type="entry name" value="P-loop containing nucleoside triphosphate hydrolases"/>
    <property type="match status" value="1"/>
</dbReference>
<evidence type="ECO:0000256" key="1">
    <source>
        <dbReference type="ARBA" id="ARBA00004123"/>
    </source>
</evidence>
<dbReference type="GO" id="GO:0034728">
    <property type="term" value="P:nucleosome organization"/>
    <property type="evidence" value="ECO:0007669"/>
    <property type="project" value="TreeGrafter"/>
</dbReference>
<dbReference type="InterPro" id="IPR038718">
    <property type="entry name" value="SNF2-like_sf"/>
</dbReference>
<comment type="subcellular location">
    <subcellularLocation>
        <location evidence="1">Nucleus</location>
    </subcellularLocation>
</comment>
<reference evidence="6 7" key="1">
    <citation type="submission" date="2014-04" db="EMBL/GenBank/DDBJ databases">
        <authorList>
            <consortium name="DOE Joint Genome Institute"/>
            <person name="Kuo A."/>
            <person name="Kohler A."/>
            <person name="Costa M.D."/>
            <person name="Nagy L.G."/>
            <person name="Floudas D."/>
            <person name="Copeland A."/>
            <person name="Barry K.W."/>
            <person name="Cichocki N."/>
            <person name="Veneault-Fourrey C."/>
            <person name="LaButti K."/>
            <person name="Lindquist E.A."/>
            <person name="Lipzen A."/>
            <person name="Lundell T."/>
            <person name="Morin E."/>
            <person name="Murat C."/>
            <person name="Sun H."/>
            <person name="Tunlid A."/>
            <person name="Henrissat B."/>
            <person name="Grigoriev I.V."/>
            <person name="Hibbett D.S."/>
            <person name="Martin F."/>
            <person name="Nordberg H.P."/>
            <person name="Cantor M.N."/>
            <person name="Hua S.X."/>
        </authorList>
    </citation>
    <scope>NUCLEOTIDE SEQUENCE [LARGE SCALE GENOMIC DNA]</scope>
    <source>
        <strain evidence="6 7">441</strain>
    </source>
</reference>
<dbReference type="GO" id="GO:0003682">
    <property type="term" value="F:chromatin binding"/>
    <property type="evidence" value="ECO:0007669"/>
    <property type="project" value="TreeGrafter"/>
</dbReference>